<dbReference type="NCBIfam" id="TIGR04057">
    <property type="entry name" value="SusC_RagA_signa"/>
    <property type="match status" value="1"/>
</dbReference>
<dbReference type="Gene3D" id="3.55.50.30">
    <property type="match status" value="1"/>
</dbReference>
<evidence type="ECO:0000256" key="3">
    <source>
        <dbReference type="ARBA" id="ARBA00022452"/>
    </source>
</evidence>
<feature type="signal peptide" evidence="8">
    <location>
        <begin position="1"/>
        <end position="20"/>
    </location>
</feature>
<comment type="subcellular location">
    <subcellularLocation>
        <location evidence="1 7">Cell outer membrane</location>
        <topology evidence="1 7">Multi-pass membrane protein</topology>
    </subcellularLocation>
</comment>
<dbReference type="Pfam" id="PF13715">
    <property type="entry name" value="CarbopepD_reg_2"/>
    <property type="match status" value="1"/>
</dbReference>
<dbReference type="Gene3D" id="2.170.130.10">
    <property type="entry name" value="TonB-dependent receptor, plug domain"/>
    <property type="match status" value="1"/>
</dbReference>
<comment type="caution">
    <text evidence="11">The sequence shown here is derived from an EMBL/GenBank/DDBJ whole genome shotgun (WGS) entry which is preliminary data.</text>
</comment>
<feature type="chain" id="PRO_5047096804" evidence="8">
    <location>
        <begin position="21"/>
        <end position="1112"/>
    </location>
</feature>
<evidence type="ECO:0000256" key="2">
    <source>
        <dbReference type="ARBA" id="ARBA00022448"/>
    </source>
</evidence>
<gene>
    <name evidence="11" type="ORF">NCI00_19450</name>
</gene>
<evidence type="ECO:0000256" key="8">
    <source>
        <dbReference type="SAM" id="SignalP"/>
    </source>
</evidence>
<organism evidence="11 12">
    <name type="scientific">Runella salmonicolor</name>
    <dbReference type="NCBI Taxonomy" id="2950278"/>
    <lineage>
        <taxon>Bacteria</taxon>
        <taxon>Pseudomonadati</taxon>
        <taxon>Bacteroidota</taxon>
        <taxon>Cytophagia</taxon>
        <taxon>Cytophagales</taxon>
        <taxon>Spirosomataceae</taxon>
        <taxon>Runella</taxon>
    </lineage>
</organism>
<dbReference type="EMBL" id="JAMZEL010000009">
    <property type="protein sequence ID" value="MCP1384620.1"/>
    <property type="molecule type" value="Genomic_DNA"/>
</dbReference>
<dbReference type="SUPFAM" id="SSF56935">
    <property type="entry name" value="Porins"/>
    <property type="match status" value="1"/>
</dbReference>
<dbReference type="Pfam" id="PF07715">
    <property type="entry name" value="Plug"/>
    <property type="match status" value="1"/>
</dbReference>
<sequence>MKITLTPLLLVCLLTTLSFAENTFGQERLQEKITLNLKNTDLKSVLKSIERKSNVVFSYQKGVLANDEKLTIDIKDETLESVLQRILTPRQISYQVIKANKIVLMRRILGNLPEEAEPKPVPTTLDPKLDQTVTGTVTDESGGGLPGVSILVKGTQKGTTTDASGKYKIDVPDEKAILVFSFVGYLSQELVVGNKVQMNVSLLTDTKALQEVVVVGYGTQKKSDLTGSVASISEKDFTQGVNNSALQLLNGRAAGVQISQSSSAPGGAISIRIRGAGSINSSNDALIVIDGLPGATASSISPEDIESIQVLKDASAAAIYGSRAANGVVLITTKKGKSDAPTMNYSTYFGVQSVAKKMDLLSTQQYMKVLNDISLESGSAPKFTQDQITAIGQGTDWQDAIFRNALAQNHQLSFSGGSEKSRYYIGLNYLNQDGVVIGSNLKKYNIRLNYELNPIKNLKLGLNINTNRAITQTILTTNSGNENAGPINAALQFDPTISAEINENGQYSFNPLISLENPLALLYGTNQREADNRTFGVLSADYTLLKGWTATLRFGGDIQNTRNDNYTSRLTQKGLSSGGIGSVSSGENLHWLGEFYTTYNKVIAQNHQLSVVLGATLEKFNSLSLGASSRGFLSDATLTDLLQSGDGDKGDNISSGHSVNKLNSYLGRFNYTFKDKYLLTASIRTDGTSRFSQQQKYAIFPSLAVGWRISEEPFMKAVNVFNELKLRASYGQSGNQAIGNFETLQTFIAGGRAVFGDGLVQGVEPARIPNPDLRWETTEEIDLGLDFSVLNGRISGSLEYYRKTTRDQLFNKPLPNISGFGSIRVNFGKVLNKGVDLTLQTNNLVNKFKWSTTFTLSTLKNEVKELPDYIPQIITGGVGFTANYAIVKVGYPMRAYYGYETNGIFQNTGEITGSAQPNAKPGHPRFVDQNNDGKIDPNDRTILGSPFPNITAGFSNNFSFKGFNLNVLMTAVDGIKTMDNNIVESLYPVNFERNRIAVHYLDRWTPSNPTAQYPSGVNPSSYGGALAVNSLTVTDASFVRMKNITLSYDFSLPKKKFLRSLSVYVAADNLLTITDFQGFDPDANASGTGIERASYNNYPLNKTLRLGANIGF</sequence>
<proteinExistence type="inferred from homology"/>
<evidence type="ECO:0000259" key="9">
    <source>
        <dbReference type="Pfam" id="PF07715"/>
    </source>
</evidence>
<accession>A0ABT1FSZ5</accession>
<dbReference type="SUPFAM" id="SSF49464">
    <property type="entry name" value="Carboxypeptidase regulatory domain-like"/>
    <property type="match status" value="1"/>
</dbReference>
<dbReference type="InterPro" id="IPR039426">
    <property type="entry name" value="TonB-dep_rcpt-like"/>
</dbReference>
<keyword evidence="12" id="KW-1185">Reference proteome</keyword>
<evidence type="ECO:0000256" key="1">
    <source>
        <dbReference type="ARBA" id="ARBA00004571"/>
    </source>
</evidence>
<evidence type="ECO:0000313" key="11">
    <source>
        <dbReference type="EMBL" id="MCP1384620.1"/>
    </source>
</evidence>
<reference evidence="11 12" key="1">
    <citation type="submission" date="2022-06" db="EMBL/GenBank/DDBJ databases">
        <title>Runella sp. S5 genome sequencing.</title>
        <authorList>
            <person name="Park S."/>
        </authorList>
    </citation>
    <scope>NUCLEOTIDE SEQUENCE [LARGE SCALE GENOMIC DNA]</scope>
    <source>
        <strain evidence="11 12">S5</strain>
    </source>
</reference>
<evidence type="ECO:0000256" key="7">
    <source>
        <dbReference type="PROSITE-ProRule" id="PRU01360"/>
    </source>
</evidence>
<dbReference type="InterPro" id="IPR008969">
    <property type="entry name" value="CarboxyPept-like_regulatory"/>
</dbReference>
<dbReference type="InterPro" id="IPR032508">
    <property type="entry name" value="FecR_C"/>
</dbReference>
<keyword evidence="8" id="KW-0732">Signal</keyword>
<feature type="domain" description="TonB-dependent receptor plug" evidence="9">
    <location>
        <begin position="222"/>
        <end position="328"/>
    </location>
</feature>
<evidence type="ECO:0000313" key="12">
    <source>
        <dbReference type="Proteomes" id="UP001204772"/>
    </source>
</evidence>
<comment type="similarity">
    <text evidence="7">Belongs to the TonB-dependent receptor family.</text>
</comment>
<dbReference type="InterPro" id="IPR012910">
    <property type="entry name" value="Plug_dom"/>
</dbReference>
<keyword evidence="4 7" id="KW-0812">Transmembrane</keyword>
<dbReference type="InterPro" id="IPR036942">
    <property type="entry name" value="Beta-barrel_TonB_sf"/>
</dbReference>
<keyword evidence="5 7" id="KW-0472">Membrane</keyword>
<keyword evidence="3 7" id="KW-1134">Transmembrane beta strand</keyword>
<feature type="domain" description="Protein FecR C-terminal" evidence="10">
    <location>
        <begin position="35"/>
        <end position="103"/>
    </location>
</feature>
<evidence type="ECO:0000256" key="6">
    <source>
        <dbReference type="ARBA" id="ARBA00023237"/>
    </source>
</evidence>
<keyword evidence="6 7" id="KW-0998">Cell outer membrane</keyword>
<dbReference type="Proteomes" id="UP001204772">
    <property type="component" value="Unassembled WGS sequence"/>
</dbReference>
<dbReference type="Gene3D" id="2.40.170.20">
    <property type="entry name" value="TonB-dependent receptor, beta-barrel domain"/>
    <property type="match status" value="1"/>
</dbReference>
<protein>
    <submittedName>
        <fullName evidence="11">SusC/RagA family TonB-linked outer membrane protein</fullName>
    </submittedName>
</protein>
<dbReference type="Gene3D" id="2.60.40.1120">
    <property type="entry name" value="Carboxypeptidase-like, regulatory domain"/>
    <property type="match status" value="1"/>
</dbReference>
<dbReference type="NCBIfam" id="TIGR04056">
    <property type="entry name" value="OMP_RagA_SusC"/>
    <property type="match status" value="1"/>
</dbReference>
<evidence type="ECO:0000256" key="4">
    <source>
        <dbReference type="ARBA" id="ARBA00022692"/>
    </source>
</evidence>
<evidence type="ECO:0000259" key="10">
    <source>
        <dbReference type="Pfam" id="PF16344"/>
    </source>
</evidence>
<keyword evidence="2 7" id="KW-0813">Transport</keyword>
<dbReference type="PROSITE" id="PS52016">
    <property type="entry name" value="TONB_DEPENDENT_REC_3"/>
    <property type="match status" value="1"/>
</dbReference>
<dbReference type="Pfam" id="PF16344">
    <property type="entry name" value="FecR_C"/>
    <property type="match status" value="1"/>
</dbReference>
<dbReference type="InterPro" id="IPR023997">
    <property type="entry name" value="TonB-dep_OMP_SusC/RagA_CS"/>
</dbReference>
<name>A0ABT1FSZ5_9BACT</name>
<dbReference type="InterPro" id="IPR023996">
    <property type="entry name" value="TonB-dep_OMP_SusC/RagA"/>
</dbReference>
<dbReference type="InterPro" id="IPR037066">
    <property type="entry name" value="Plug_dom_sf"/>
</dbReference>
<evidence type="ECO:0000256" key="5">
    <source>
        <dbReference type="ARBA" id="ARBA00023136"/>
    </source>
</evidence>